<dbReference type="EMBL" id="BQNB010014853">
    <property type="protein sequence ID" value="GJT33147.1"/>
    <property type="molecule type" value="Genomic_DNA"/>
</dbReference>
<evidence type="ECO:0000313" key="3">
    <source>
        <dbReference type="Proteomes" id="UP001151760"/>
    </source>
</evidence>
<dbReference type="PROSITE" id="PS50994">
    <property type="entry name" value="INTEGRASE"/>
    <property type="match status" value="2"/>
</dbReference>
<dbReference type="InterPro" id="IPR001584">
    <property type="entry name" value="Integrase_cat-core"/>
</dbReference>
<sequence length="847" mass="96137">MMMCKQAEQGVPLQAKQAHWLADTDEEIDEQELGAHYSFMAKIQKVQLKEKSKVFLGLKAKSIQTISSVSTPNARHIWWIIPVLIQRLYNSSYSLLGLWGGKAKRSSFKLKVVPSSKGRLNLLHMDLCGPMRVASINGRNTIWFIVDDFSRFHLDLFLYDPKMNSRVLKDVLMMISTHLQLQVISVPTDKGTKFLNKTLHTYFKEEGIEHQTSTPRTPEQNDVVERRNRTLVKAGRTMLSASKLPLSFWAEAVATVCYTQNRSIIISTHGKTAYHIINDRKALIKHLHIFGFICYITRDGENLDKMKRKRGIHVSWWNIPTQSKGYRLVSIRELANVEYIHIKFDESKELTTSSSRTKRLVQIMTLWPSLRSPRTKWLFLTAEKKDSSQQGRGKIGFRKNHLALVARFGKNVRDFRCLRSTQVFSKFIGIWNVKTEKILMVHEGGGLCLSSEGKLQEPDVDRAGCIDTRKSTSGGIQFLGDKLVSWMSKKQNCSAMSSAEAEYVALLQVRANMGIMPTKIELTLEQSQQGASNDVLNSRKYGASLSLDDEEEEEITEEETIFFPFSLLGFIEMFRGSMTCSWNVKLAGTEFLNKTLHAYFAKEGIRHETSTARTPEQNGVVERRNRTLVEAARTMLSATKVPLFFWAEAIATACFTQNRSLVIPRHEKTPYHIINARKPLVKFFHIFGSLCYIVRDGENLDKMKEKGDACIFVRYSTQSKAYMVFNKRTRMIVEIIHVNFDELPQMASDRVSSDPGPQCSTTVVISSAAGHQKCRTAPQCSLAEAEYVVVSACCAQVLWVENSAQYYSFHFDKKYLRIVNAKAAIAIISCNPVQISVPSTSESDITS</sequence>
<dbReference type="Pfam" id="PF25597">
    <property type="entry name" value="SH3_retrovirus"/>
    <property type="match status" value="1"/>
</dbReference>
<dbReference type="Gene3D" id="3.30.420.10">
    <property type="entry name" value="Ribonuclease H-like superfamily/Ribonuclease H"/>
    <property type="match status" value="2"/>
</dbReference>
<dbReference type="CDD" id="cd09272">
    <property type="entry name" value="RNase_HI_RT_Ty1"/>
    <property type="match status" value="1"/>
</dbReference>
<dbReference type="Proteomes" id="UP001151760">
    <property type="component" value="Unassembled WGS sequence"/>
</dbReference>
<dbReference type="InterPro" id="IPR039537">
    <property type="entry name" value="Retrotran_Ty1/copia-like"/>
</dbReference>
<reference evidence="2" key="1">
    <citation type="journal article" date="2022" name="Int. J. Mol. Sci.">
        <title>Draft Genome of Tanacetum Coccineum: Genomic Comparison of Closely Related Tanacetum-Family Plants.</title>
        <authorList>
            <person name="Yamashiro T."/>
            <person name="Shiraishi A."/>
            <person name="Nakayama K."/>
            <person name="Satake H."/>
        </authorList>
    </citation>
    <scope>NUCLEOTIDE SEQUENCE</scope>
</reference>
<protein>
    <submittedName>
        <fullName evidence="2">Retrovirus-related pol polyprotein from transposon TNT 1-94</fullName>
    </submittedName>
</protein>
<gene>
    <name evidence="2" type="ORF">Tco_0923566</name>
</gene>
<name>A0ABQ5D2J3_9ASTR</name>
<feature type="domain" description="Integrase catalytic" evidence="1">
    <location>
        <begin position="588"/>
        <end position="678"/>
    </location>
</feature>
<dbReference type="InterPro" id="IPR012337">
    <property type="entry name" value="RNaseH-like_sf"/>
</dbReference>
<evidence type="ECO:0000259" key="1">
    <source>
        <dbReference type="PROSITE" id="PS50994"/>
    </source>
</evidence>
<dbReference type="PANTHER" id="PTHR42648">
    <property type="entry name" value="TRANSPOSASE, PUTATIVE-RELATED"/>
    <property type="match status" value="1"/>
</dbReference>
<accession>A0ABQ5D2J3</accession>
<evidence type="ECO:0000313" key="2">
    <source>
        <dbReference type="EMBL" id="GJT33147.1"/>
    </source>
</evidence>
<reference evidence="2" key="2">
    <citation type="submission" date="2022-01" db="EMBL/GenBank/DDBJ databases">
        <authorList>
            <person name="Yamashiro T."/>
            <person name="Shiraishi A."/>
            <person name="Satake H."/>
            <person name="Nakayama K."/>
        </authorList>
    </citation>
    <scope>NUCLEOTIDE SEQUENCE</scope>
</reference>
<organism evidence="2 3">
    <name type="scientific">Tanacetum coccineum</name>
    <dbReference type="NCBI Taxonomy" id="301880"/>
    <lineage>
        <taxon>Eukaryota</taxon>
        <taxon>Viridiplantae</taxon>
        <taxon>Streptophyta</taxon>
        <taxon>Embryophyta</taxon>
        <taxon>Tracheophyta</taxon>
        <taxon>Spermatophyta</taxon>
        <taxon>Magnoliopsida</taxon>
        <taxon>eudicotyledons</taxon>
        <taxon>Gunneridae</taxon>
        <taxon>Pentapetalae</taxon>
        <taxon>asterids</taxon>
        <taxon>campanulids</taxon>
        <taxon>Asterales</taxon>
        <taxon>Asteraceae</taxon>
        <taxon>Asteroideae</taxon>
        <taxon>Anthemideae</taxon>
        <taxon>Anthemidinae</taxon>
        <taxon>Tanacetum</taxon>
    </lineage>
</organism>
<feature type="domain" description="Integrase catalytic" evidence="1">
    <location>
        <begin position="110"/>
        <end position="281"/>
    </location>
</feature>
<comment type="caution">
    <text evidence="2">The sequence shown here is derived from an EMBL/GenBank/DDBJ whole genome shotgun (WGS) entry which is preliminary data.</text>
</comment>
<proteinExistence type="predicted"/>
<dbReference type="InterPro" id="IPR036397">
    <property type="entry name" value="RNaseH_sf"/>
</dbReference>
<dbReference type="PANTHER" id="PTHR42648:SF32">
    <property type="entry name" value="RIBONUCLEASE H-LIKE DOMAIN, GAG-PRE-INTEGRASE DOMAIN PROTEIN-RELATED"/>
    <property type="match status" value="1"/>
</dbReference>
<dbReference type="InterPro" id="IPR057670">
    <property type="entry name" value="SH3_retrovirus"/>
</dbReference>
<keyword evidence="3" id="KW-1185">Reference proteome</keyword>
<dbReference type="SUPFAM" id="SSF53098">
    <property type="entry name" value="Ribonuclease H-like"/>
    <property type="match status" value="2"/>
</dbReference>